<evidence type="ECO:0000259" key="7">
    <source>
        <dbReference type="Pfam" id="PF14322"/>
    </source>
</evidence>
<evidence type="ECO:0000256" key="2">
    <source>
        <dbReference type="ARBA" id="ARBA00006275"/>
    </source>
</evidence>
<evidence type="ECO:0000256" key="5">
    <source>
        <dbReference type="ARBA" id="ARBA00023237"/>
    </source>
</evidence>
<organism evidence="8 9">
    <name type="scientific">Chitinophaga pollutisoli</name>
    <dbReference type="NCBI Taxonomy" id="3133966"/>
    <lineage>
        <taxon>Bacteria</taxon>
        <taxon>Pseudomonadati</taxon>
        <taxon>Bacteroidota</taxon>
        <taxon>Chitinophagia</taxon>
        <taxon>Chitinophagales</taxon>
        <taxon>Chitinophagaceae</taxon>
        <taxon>Chitinophaga</taxon>
    </lineage>
</organism>
<protein>
    <submittedName>
        <fullName evidence="8">RagB/SusD family nutrient uptake outer membrane protein</fullName>
    </submittedName>
</protein>
<evidence type="ECO:0000256" key="3">
    <source>
        <dbReference type="ARBA" id="ARBA00022729"/>
    </source>
</evidence>
<keyword evidence="5" id="KW-0998">Cell outer membrane</keyword>
<sequence>MMKRNSQYIWMGLACVALGFSSCQKSLEDGPLELLTEDYIFDRTDPLGQRASSYLSDLYSYLPNGYNRIGGDVLDAGSDDAMSSETNASVEFFKTGRLTNNNNPDDVWSRQYGVIRKVNIFLANIDVVPVADSLNRYWKAEARFHRAMSYFELYKRYGGAVLLGDRVLQTTDNFNLARNPAEEVADYIVKECDAIKDLVRPQLYYEVDLGRITKAAVLSLKARTLLYAASPFMNASATTAQWQAAADAAEQVLAMPFHKLEGSFGNVFLTRNSAEIILAYQQAANSNVERQNEPIGYQRGGRGITSPSQELADAFPMKNGLPITDPASTYDATNPYANRDPRFYLTVFHNGMNWLGRPIETFEGGRDKPGTGITATRTGYYMRKFMTLAGSASAYSNANHNFPIFRYGQVMLDCAEALNEAQGPVARVTQLLGDIRKRAGIEAGANGKYGIPDITDKTVMRAFIRNERRIEMAFEEQRFWDIRRWKIAEQVLNGPLHGMKITKAADGSLTYERVPVQTASFDADRMYRYPLPLSEVQKTPALGQNPNW</sequence>
<keyword evidence="3" id="KW-0732">Signal</keyword>
<accession>A0ABZ2YGD5</accession>
<dbReference type="SUPFAM" id="SSF48452">
    <property type="entry name" value="TPR-like"/>
    <property type="match status" value="1"/>
</dbReference>
<name>A0ABZ2YGD5_9BACT</name>
<evidence type="ECO:0000259" key="6">
    <source>
        <dbReference type="Pfam" id="PF07980"/>
    </source>
</evidence>
<dbReference type="PROSITE" id="PS51257">
    <property type="entry name" value="PROKAR_LIPOPROTEIN"/>
    <property type="match status" value="1"/>
</dbReference>
<dbReference type="Pfam" id="PF07980">
    <property type="entry name" value="SusD_RagB"/>
    <property type="match status" value="1"/>
</dbReference>
<dbReference type="RefSeq" id="WP_341833929.1">
    <property type="nucleotide sequence ID" value="NZ_CP149822.1"/>
</dbReference>
<evidence type="ECO:0000256" key="4">
    <source>
        <dbReference type="ARBA" id="ARBA00023136"/>
    </source>
</evidence>
<dbReference type="InterPro" id="IPR033985">
    <property type="entry name" value="SusD-like_N"/>
</dbReference>
<evidence type="ECO:0000256" key="1">
    <source>
        <dbReference type="ARBA" id="ARBA00004442"/>
    </source>
</evidence>
<dbReference type="Pfam" id="PF14322">
    <property type="entry name" value="SusD-like_3"/>
    <property type="match status" value="1"/>
</dbReference>
<keyword evidence="4" id="KW-0472">Membrane</keyword>
<evidence type="ECO:0000313" key="9">
    <source>
        <dbReference type="Proteomes" id="UP001485459"/>
    </source>
</evidence>
<dbReference type="InterPro" id="IPR011990">
    <property type="entry name" value="TPR-like_helical_dom_sf"/>
</dbReference>
<feature type="domain" description="RagB/SusD" evidence="6">
    <location>
        <begin position="292"/>
        <end position="548"/>
    </location>
</feature>
<dbReference type="Proteomes" id="UP001485459">
    <property type="component" value="Chromosome"/>
</dbReference>
<comment type="subcellular location">
    <subcellularLocation>
        <location evidence="1">Cell outer membrane</location>
    </subcellularLocation>
</comment>
<gene>
    <name evidence="8" type="ORF">WJU16_13000</name>
</gene>
<dbReference type="EMBL" id="CP149822">
    <property type="protein sequence ID" value="WZN38919.1"/>
    <property type="molecule type" value="Genomic_DNA"/>
</dbReference>
<comment type="similarity">
    <text evidence="2">Belongs to the SusD family.</text>
</comment>
<proteinExistence type="inferred from homology"/>
<feature type="domain" description="SusD-like N-terminal" evidence="7">
    <location>
        <begin position="80"/>
        <end position="225"/>
    </location>
</feature>
<dbReference type="Gene3D" id="1.25.40.390">
    <property type="match status" value="1"/>
</dbReference>
<keyword evidence="9" id="KW-1185">Reference proteome</keyword>
<reference evidence="9" key="1">
    <citation type="submission" date="2024-03" db="EMBL/GenBank/DDBJ databases">
        <title>Chitinophaga horti sp. nov., isolated from garden soil.</title>
        <authorList>
            <person name="Lee D.S."/>
            <person name="Han D.M."/>
            <person name="Baek J.H."/>
            <person name="Choi D.G."/>
            <person name="Jeon J.H."/>
            <person name="Jeon C.O."/>
        </authorList>
    </citation>
    <scope>NUCLEOTIDE SEQUENCE [LARGE SCALE GENOMIC DNA]</scope>
    <source>
        <strain evidence="9">GPA1</strain>
    </source>
</reference>
<dbReference type="InterPro" id="IPR012944">
    <property type="entry name" value="SusD_RagB_dom"/>
</dbReference>
<evidence type="ECO:0000313" key="8">
    <source>
        <dbReference type="EMBL" id="WZN38919.1"/>
    </source>
</evidence>